<dbReference type="Proteomes" id="UP001607302">
    <property type="component" value="Unassembled WGS sequence"/>
</dbReference>
<proteinExistence type="predicted"/>
<name>A0ABD2BA13_VESSQ</name>
<protein>
    <submittedName>
        <fullName evidence="1">Uncharacterized protein</fullName>
    </submittedName>
</protein>
<evidence type="ECO:0000313" key="2">
    <source>
        <dbReference type="Proteomes" id="UP001607302"/>
    </source>
</evidence>
<comment type="caution">
    <text evidence="1">The sequence shown here is derived from an EMBL/GenBank/DDBJ whole genome shotgun (WGS) entry which is preliminary data.</text>
</comment>
<organism evidence="1 2">
    <name type="scientific">Vespula squamosa</name>
    <name type="common">Southern yellow jacket</name>
    <name type="synonym">Wasp</name>
    <dbReference type="NCBI Taxonomy" id="30214"/>
    <lineage>
        <taxon>Eukaryota</taxon>
        <taxon>Metazoa</taxon>
        <taxon>Ecdysozoa</taxon>
        <taxon>Arthropoda</taxon>
        <taxon>Hexapoda</taxon>
        <taxon>Insecta</taxon>
        <taxon>Pterygota</taxon>
        <taxon>Neoptera</taxon>
        <taxon>Endopterygota</taxon>
        <taxon>Hymenoptera</taxon>
        <taxon>Apocrita</taxon>
        <taxon>Aculeata</taxon>
        <taxon>Vespoidea</taxon>
        <taxon>Vespidae</taxon>
        <taxon>Vespinae</taxon>
        <taxon>Vespula</taxon>
    </lineage>
</organism>
<dbReference type="EMBL" id="JAUDFV010000130">
    <property type="protein sequence ID" value="KAL2729578.1"/>
    <property type="molecule type" value="Genomic_DNA"/>
</dbReference>
<accession>A0ABD2BA13</accession>
<reference evidence="1 2" key="1">
    <citation type="journal article" date="2024" name="Ann. Entomol. Soc. Am.">
        <title>Genomic analyses of the southern and eastern yellowjacket wasps (Hymenoptera: Vespidae) reveal evolutionary signatures of social life.</title>
        <authorList>
            <person name="Catto M.A."/>
            <person name="Caine P.B."/>
            <person name="Orr S.E."/>
            <person name="Hunt B.G."/>
            <person name="Goodisman M.A.D."/>
        </authorList>
    </citation>
    <scope>NUCLEOTIDE SEQUENCE [LARGE SCALE GENOMIC DNA]</scope>
    <source>
        <strain evidence="1">233</strain>
        <tissue evidence="1">Head and thorax</tissue>
    </source>
</reference>
<gene>
    <name evidence="1" type="ORF">V1478_005868</name>
</gene>
<dbReference type="AlphaFoldDB" id="A0ABD2BA13"/>
<sequence length="94" mass="11209">MSFTAAFLLHCGHLRFEDVQEICNHLKRQLRPNKCPQRKQHKRCSPVHFQQAKGVFQSFSKLRLKDIENYSPLFDTNTESSPKRKLNDKQYLLY</sequence>
<evidence type="ECO:0000313" key="1">
    <source>
        <dbReference type="EMBL" id="KAL2729578.1"/>
    </source>
</evidence>
<keyword evidence="2" id="KW-1185">Reference proteome</keyword>